<dbReference type="InterPro" id="IPR005828">
    <property type="entry name" value="MFS_sugar_transport-like"/>
</dbReference>
<keyword evidence="6" id="KW-1185">Reference proteome</keyword>
<evidence type="ECO:0000313" key="5">
    <source>
        <dbReference type="EMBL" id="CZT49693.1"/>
    </source>
</evidence>
<protein>
    <recommendedName>
        <fullName evidence="7">Major facilitator superfamily (MFS) profile domain-containing protein</fullName>
    </recommendedName>
</protein>
<evidence type="ECO:0000256" key="1">
    <source>
        <dbReference type="ARBA" id="ARBA00004370"/>
    </source>
</evidence>
<dbReference type="Proteomes" id="UP000177625">
    <property type="component" value="Unassembled WGS sequence"/>
</dbReference>
<comment type="subcellular location">
    <subcellularLocation>
        <location evidence="1">Membrane</location>
    </subcellularLocation>
</comment>
<evidence type="ECO:0000256" key="2">
    <source>
        <dbReference type="ARBA" id="ARBA00022692"/>
    </source>
</evidence>
<dbReference type="EMBL" id="FJVC01000392">
    <property type="protein sequence ID" value="CZT49693.1"/>
    <property type="molecule type" value="Genomic_DNA"/>
</dbReference>
<dbReference type="AlphaFoldDB" id="A0A1E1MKS2"/>
<evidence type="ECO:0000256" key="4">
    <source>
        <dbReference type="ARBA" id="ARBA00023136"/>
    </source>
</evidence>
<proteinExistence type="predicted"/>
<keyword evidence="4" id="KW-0472">Membrane</keyword>
<keyword evidence="2" id="KW-0812">Transmembrane</keyword>
<dbReference type="SUPFAM" id="SSF103473">
    <property type="entry name" value="MFS general substrate transporter"/>
    <property type="match status" value="1"/>
</dbReference>
<sequence length="88" mass="9559">MSNASLACARFGNLLGFDSAMMNGLQALPQWKSHFTSHPPALLCVINSIYPIGKLVGLYPATWLSDRYGRRADIGLTRPVGIVDHCQG</sequence>
<gene>
    <name evidence="5" type="ORF">RSE6_10574</name>
</gene>
<keyword evidence="3" id="KW-1133">Transmembrane helix</keyword>
<dbReference type="GO" id="GO:0016020">
    <property type="term" value="C:membrane"/>
    <property type="evidence" value="ECO:0007669"/>
    <property type="project" value="UniProtKB-SubCell"/>
</dbReference>
<dbReference type="Gene3D" id="1.20.1250.20">
    <property type="entry name" value="MFS general substrate transporter like domains"/>
    <property type="match status" value="1"/>
</dbReference>
<evidence type="ECO:0008006" key="7">
    <source>
        <dbReference type="Google" id="ProtNLM"/>
    </source>
</evidence>
<evidence type="ECO:0000256" key="3">
    <source>
        <dbReference type="ARBA" id="ARBA00022989"/>
    </source>
</evidence>
<dbReference type="Pfam" id="PF00083">
    <property type="entry name" value="Sugar_tr"/>
    <property type="match status" value="1"/>
</dbReference>
<dbReference type="GO" id="GO:0022857">
    <property type="term" value="F:transmembrane transporter activity"/>
    <property type="evidence" value="ECO:0007669"/>
    <property type="project" value="InterPro"/>
</dbReference>
<reference evidence="6" key="1">
    <citation type="submission" date="2016-03" db="EMBL/GenBank/DDBJ databases">
        <authorList>
            <person name="Guldener U."/>
        </authorList>
    </citation>
    <scope>NUCLEOTIDE SEQUENCE [LARGE SCALE GENOMIC DNA]</scope>
</reference>
<dbReference type="InterPro" id="IPR036259">
    <property type="entry name" value="MFS_trans_sf"/>
</dbReference>
<evidence type="ECO:0000313" key="6">
    <source>
        <dbReference type="Proteomes" id="UP000177625"/>
    </source>
</evidence>
<name>A0A1E1MKS2_RHYSE</name>
<accession>A0A1E1MKS2</accession>
<organism evidence="5 6">
    <name type="scientific">Rhynchosporium secalis</name>
    <name type="common">Barley scald fungus</name>
    <dbReference type="NCBI Taxonomy" id="38038"/>
    <lineage>
        <taxon>Eukaryota</taxon>
        <taxon>Fungi</taxon>
        <taxon>Dikarya</taxon>
        <taxon>Ascomycota</taxon>
        <taxon>Pezizomycotina</taxon>
        <taxon>Leotiomycetes</taxon>
        <taxon>Helotiales</taxon>
        <taxon>Ploettnerulaceae</taxon>
        <taxon>Rhynchosporium</taxon>
    </lineage>
</organism>